<feature type="transmembrane region" description="Helical" evidence="12">
    <location>
        <begin position="37"/>
        <end position="58"/>
    </location>
</feature>
<protein>
    <recommendedName>
        <fullName evidence="12">Undecaprenyl-phosphate alpha-N-acetylglucosaminyl 1-phosphate transferase</fullName>
        <ecNumber evidence="12">2.7.8.33</ecNumber>
    </recommendedName>
    <alternativeName>
        <fullName evidence="12">UDP-GlcNAc:undecaprenyl-phosphate GlcNAc-1-phosphate transferase</fullName>
    </alternativeName>
    <alternativeName>
        <fullName evidence="12">Undecaprenyl-phosphate GlcNAc-1-phosphate transferase</fullName>
    </alternativeName>
</protein>
<dbReference type="GO" id="GO:0071555">
    <property type="term" value="P:cell wall organization"/>
    <property type="evidence" value="ECO:0007669"/>
    <property type="project" value="TreeGrafter"/>
</dbReference>
<reference evidence="14 15" key="1">
    <citation type="journal article" date="2010" name="Stand. Genomic Sci.">
        <title>Complete genome sequence of Marinobacter adhaerens type strain (HP15), a diatom-interacting marine microorganism.</title>
        <authorList>
            <person name="Gardes A."/>
            <person name="Kaeppel E."/>
            <person name="Shehzad A."/>
            <person name="Seebah S."/>
            <person name="Teeling H."/>
            <person name="Yarza P."/>
            <person name="Glockner F.O."/>
            <person name="Grossart H.P."/>
            <person name="Ullrich M.S."/>
        </authorList>
    </citation>
    <scope>NUCLEOTIDE SEQUENCE [LARGE SCALE GENOMIC DNA]</scope>
    <source>
        <strain evidence="15">DSM 23420 / HP15</strain>
        <plasmid evidence="15">Plasmid pHP-187</plasmid>
    </source>
</reference>
<evidence type="ECO:0000256" key="9">
    <source>
        <dbReference type="ARBA" id="ARBA00022989"/>
    </source>
</evidence>
<dbReference type="GO" id="GO:0016757">
    <property type="term" value="F:glycosyltransferase activity"/>
    <property type="evidence" value="ECO:0007669"/>
    <property type="project" value="UniProtKB-KW"/>
</dbReference>
<keyword evidence="8 12" id="KW-0448">Lipopolysaccharide biosynthesis</keyword>
<evidence type="ECO:0000256" key="7">
    <source>
        <dbReference type="ARBA" id="ARBA00022842"/>
    </source>
</evidence>
<comment type="cofactor">
    <cofactor evidence="12 13">
        <name>Mg(2+)</name>
        <dbReference type="ChEBI" id="CHEBI:18420"/>
    </cofactor>
</comment>
<dbReference type="PANTHER" id="PTHR22926">
    <property type="entry name" value="PHOSPHO-N-ACETYLMURAMOYL-PENTAPEPTIDE-TRANSFERASE"/>
    <property type="match status" value="1"/>
</dbReference>
<dbReference type="AlphaFoldDB" id="E4PS34"/>
<evidence type="ECO:0000256" key="2">
    <source>
        <dbReference type="ARBA" id="ARBA00022475"/>
    </source>
</evidence>
<dbReference type="GO" id="GO:0009276">
    <property type="term" value="C:Gram-negative-bacterium-type cell wall"/>
    <property type="evidence" value="ECO:0007669"/>
    <property type="project" value="InterPro"/>
</dbReference>
<dbReference type="HAMAP" id="MF_02030">
    <property type="entry name" value="WecA_Gammaproteo"/>
    <property type="match status" value="1"/>
</dbReference>
<name>E4PS34_MARAH</name>
<dbReference type="Pfam" id="PF00953">
    <property type="entry name" value="Glycos_transf_4"/>
    <property type="match status" value="1"/>
</dbReference>
<dbReference type="InterPro" id="IPR000715">
    <property type="entry name" value="Glycosyl_transferase_4"/>
</dbReference>
<reference evidence="15" key="2">
    <citation type="submission" date="2010-02" db="EMBL/GenBank/DDBJ databases">
        <title>Complete genome sequence of Marinobacter adhaerens type strain (HP15).</title>
        <authorList>
            <person name="Gaerdes A.A.M."/>
            <person name="Kaeppel E."/>
            <person name="Shezad A."/>
            <person name="Seebah S."/>
            <person name="Teeling H."/>
            <person name="Yarza P."/>
            <person name="Gloeckner F.O."/>
            <person name="Ullrich M.S."/>
        </authorList>
    </citation>
    <scope>NUCLEOTIDE SEQUENCE [LARGE SCALE GENOMIC DNA]</scope>
    <source>
        <strain evidence="15">DSM 23420 / HP15</strain>
        <plasmid evidence="15">Plasmid pHP-187</plasmid>
    </source>
</reference>
<dbReference type="PATRIC" id="fig|225937.3.peg.4301"/>
<dbReference type="Proteomes" id="UP000007077">
    <property type="component" value="Plasmid pHP-187"/>
</dbReference>
<evidence type="ECO:0000256" key="3">
    <source>
        <dbReference type="ARBA" id="ARBA00022519"/>
    </source>
</evidence>
<dbReference type="GO" id="GO:0000287">
    <property type="term" value="F:magnesium ion binding"/>
    <property type="evidence" value="ECO:0007669"/>
    <property type="project" value="InterPro"/>
</dbReference>
<dbReference type="EC" id="2.7.8.33" evidence="12"/>
<comment type="similarity">
    <text evidence="12">Belongs to the glycosyltransferase 4 family. WecA subfamily.</text>
</comment>
<feature type="transmembrane region" description="Helical" evidence="12">
    <location>
        <begin position="176"/>
        <end position="195"/>
    </location>
</feature>
<dbReference type="NCBIfam" id="TIGR02380">
    <property type="entry name" value="ECA_wecA"/>
    <property type="match status" value="1"/>
</dbReference>
<feature type="transmembrane region" description="Helical" evidence="12">
    <location>
        <begin position="151"/>
        <end position="170"/>
    </location>
</feature>
<feature type="transmembrane region" description="Helical" evidence="12">
    <location>
        <begin position="238"/>
        <end position="257"/>
    </location>
</feature>
<keyword evidence="10 12" id="KW-0472">Membrane</keyword>
<keyword evidence="13" id="KW-0479">Metal-binding</keyword>
<sequence>MWLTTTALALLMLLVLRPVATRVGLIDVPGDRKQHTGHIPLIGGVGSFAALALAWFVLMPSNEHFQLFFWCSFVLVSIGAIDDARDLPAKFRLGAQIAMAIVLVTGTGLYLDGFGDLLGFGVIEFGPWLGALVTIAAVIGATNAFNMMDGIDGLAGMMSLVSLLALTYLFSASPGFDFELMLAFGICVALGPYMAMNLQLPLFRHKIFMGDAGSIFVGFAIVWLLVCGTQSDAQAFRPVTALWIIAVPLMDMVAIMVRRARKGQSLMKPDREHLHHIFLRAGFNQRQALLTITFVATVLAAVGLTGEVYQVPEWIMFAGFLGLFMLYDRALSHVWRLLVLFRKTCLWGAVGDPQASPEPVRPVSRGQK</sequence>
<keyword evidence="9 12" id="KW-1133">Transmembrane helix</keyword>
<geneLocation type="plasmid" evidence="14 15">
    <name>pHP-187</name>
</geneLocation>
<comment type="pathway">
    <text evidence="12">Bacterial outer membrane biogenesis; LPS O-antigen biosynthesis.</text>
</comment>
<comment type="catalytic activity">
    <reaction evidence="12">
        <text>di-trans,octa-cis-undecaprenyl phosphate + UDP-N-acetyl-alpha-D-glucosamine = N-acetyl-alpha-D-glucosaminyl-di-trans,octa-cis-undecaprenyl diphosphate + UMP</text>
        <dbReference type="Rhea" id="RHEA:28090"/>
        <dbReference type="ChEBI" id="CHEBI:57705"/>
        <dbReference type="ChEBI" id="CHEBI:57865"/>
        <dbReference type="ChEBI" id="CHEBI:60392"/>
        <dbReference type="ChEBI" id="CHEBI:62959"/>
        <dbReference type="EC" id="2.7.8.33"/>
    </reaction>
</comment>
<dbReference type="KEGG" id="mad:HP15_p187g72"/>
<keyword evidence="3 12" id="KW-0997">Cell inner membrane</keyword>
<dbReference type="GO" id="GO:0030145">
    <property type="term" value="F:manganese ion binding"/>
    <property type="evidence" value="ECO:0007669"/>
    <property type="project" value="InterPro"/>
</dbReference>
<dbReference type="GO" id="GO:0036380">
    <property type="term" value="F:UDP-N-acetylglucosamine-undecaprenyl-phosphate N-acetylglucosaminephosphotransferase activity"/>
    <property type="evidence" value="ECO:0007669"/>
    <property type="project" value="UniProtKB-UniRule"/>
</dbReference>
<keyword evidence="4 12" id="KW-0328">Glycosyltransferase</keyword>
<evidence type="ECO:0000256" key="10">
    <source>
        <dbReference type="ARBA" id="ARBA00023136"/>
    </source>
</evidence>
<dbReference type="CDD" id="cd06853">
    <property type="entry name" value="GT_WecA_like"/>
    <property type="match status" value="1"/>
</dbReference>
<evidence type="ECO:0000256" key="13">
    <source>
        <dbReference type="PIRSR" id="PIRSR600715-1"/>
    </source>
</evidence>
<keyword evidence="11 12" id="KW-0464">Manganese</keyword>
<comment type="function">
    <text evidence="12">Catalyzes the transfer of the GlcNAc-1-phosphate moiety from UDP-GlcNAc onto the carrier lipid undecaprenyl phosphate (C55-P), yielding GlcNAc-pyrophosphoryl-undecaprenyl (GlcNAc-PP-C55).</text>
</comment>
<dbReference type="UniPathway" id="UPA00281"/>
<dbReference type="EMBL" id="CP001980">
    <property type="protein sequence ID" value="ADQ00069.1"/>
    <property type="molecule type" value="Genomic_DNA"/>
</dbReference>
<dbReference type="HOGENOM" id="CLU_023982_1_0_6"/>
<feature type="transmembrane region" description="Helical" evidence="12">
    <location>
        <begin position="117"/>
        <end position="139"/>
    </location>
</feature>
<keyword evidence="5 12" id="KW-0808">Transferase</keyword>
<evidence type="ECO:0000256" key="11">
    <source>
        <dbReference type="ARBA" id="ARBA00023211"/>
    </source>
</evidence>
<evidence type="ECO:0000256" key="1">
    <source>
        <dbReference type="ARBA" id="ARBA00004651"/>
    </source>
</evidence>
<evidence type="ECO:0000256" key="5">
    <source>
        <dbReference type="ARBA" id="ARBA00022679"/>
    </source>
</evidence>
<gene>
    <name evidence="12" type="primary">wecA</name>
    <name evidence="14" type="ordered locus">HP15_p187g72</name>
</gene>
<keyword evidence="7 12" id="KW-0460">Magnesium</keyword>
<evidence type="ECO:0000256" key="6">
    <source>
        <dbReference type="ARBA" id="ARBA00022692"/>
    </source>
</evidence>
<keyword evidence="2 12" id="KW-1003">Cell membrane</keyword>
<evidence type="ECO:0000256" key="12">
    <source>
        <dbReference type="HAMAP-Rule" id="MF_02030"/>
    </source>
</evidence>
<comment type="subcellular location">
    <subcellularLocation>
        <location evidence="12">Cell inner membrane</location>
        <topology evidence="12">Multi-pass membrane protein</topology>
    </subcellularLocation>
    <subcellularLocation>
        <location evidence="1">Cell membrane</location>
        <topology evidence="1">Multi-pass membrane protein</topology>
    </subcellularLocation>
</comment>
<dbReference type="GO" id="GO:0005886">
    <property type="term" value="C:plasma membrane"/>
    <property type="evidence" value="ECO:0007669"/>
    <property type="project" value="UniProtKB-SubCell"/>
</dbReference>
<feature type="transmembrane region" description="Helical" evidence="12">
    <location>
        <begin position="64"/>
        <end position="81"/>
    </location>
</feature>
<comment type="cofactor">
    <cofactor evidence="12">
        <name>Mn(2+)</name>
        <dbReference type="ChEBI" id="CHEBI:29035"/>
    </cofactor>
</comment>
<keyword evidence="6 12" id="KW-0812">Transmembrane</keyword>
<organism evidence="14 15">
    <name type="scientific">Marinobacter adhaerens (strain DSM 23420 / HP15)</name>
    <dbReference type="NCBI Taxonomy" id="225937"/>
    <lineage>
        <taxon>Bacteria</taxon>
        <taxon>Pseudomonadati</taxon>
        <taxon>Pseudomonadota</taxon>
        <taxon>Gammaproteobacteria</taxon>
        <taxon>Pseudomonadales</taxon>
        <taxon>Marinobacteraceae</taxon>
        <taxon>Marinobacter</taxon>
    </lineage>
</organism>
<accession>E4PS34</accession>
<dbReference type="GO" id="GO:0009243">
    <property type="term" value="P:O antigen biosynthetic process"/>
    <property type="evidence" value="ECO:0007669"/>
    <property type="project" value="UniProtKB-UniRule"/>
</dbReference>
<evidence type="ECO:0000256" key="8">
    <source>
        <dbReference type="ARBA" id="ARBA00022985"/>
    </source>
</evidence>
<feature type="transmembrane region" description="Helical" evidence="12">
    <location>
        <begin position="207"/>
        <end position="226"/>
    </location>
</feature>
<keyword evidence="14" id="KW-0614">Plasmid</keyword>
<dbReference type="PANTHER" id="PTHR22926:SF3">
    <property type="entry name" value="UNDECAPRENYL-PHOSPHATE ALPHA-N-ACETYLGLUCOSAMINYL 1-PHOSPHATE TRANSFERASE"/>
    <property type="match status" value="1"/>
</dbReference>
<feature type="transmembrane region" description="Helical" evidence="12">
    <location>
        <begin position="6"/>
        <end position="25"/>
    </location>
</feature>
<dbReference type="GO" id="GO:0044038">
    <property type="term" value="P:cell wall macromolecule biosynthetic process"/>
    <property type="evidence" value="ECO:0007669"/>
    <property type="project" value="TreeGrafter"/>
</dbReference>
<feature type="transmembrane region" description="Helical" evidence="12">
    <location>
        <begin position="288"/>
        <end position="305"/>
    </location>
</feature>
<evidence type="ECO:0000256" key="4">
    <source>
        <dbReference type="ARBA" id="ARBA00022676"/>
    </source>
</evidence>
<feature type="transmembrane region" description="Helical" evidence="12">
    <location>
        <begin position="93"/>
        <end position="111"/>
    </location>
</feature>
<evidence type="ECO:0000313" key="14">
    <source>
        <dbReference type="EMBL" id="ADQ00069.1"/>
    </source>
</evidence>
<dbReference type="InterPro" id="IPR012750">
    <property type="entry name" value="ECA_WecA-rel"/>
</dbReference>
<feature type="binding site" evidence="13">
    <location>
        <position position="211"/>
    </location>
    <ligand>
        <name>Mg(2+)</name>
        <dbReference type="ChEBI" id="CHEBI:18420"/>
    </ligand>
</feature>
<proteinExistence type="inferred from homology"/>
<evidence type="ECO:0000313" key="15">
    <source>
        <dbReference type="Proteomes" id="UP000007077"/>
    </source>
</evidence>
<feature type="binding site" evidence="13">
    <location>
        <position position="146"/>
    </location>
    <ligand>
        <name>Mg(2+)</name>
        <dbReference type="ChEBI" id="CHEBI:18420"/>
    </ligand>
</feature>
<feature type="transmembrane region" description="Helical" evidence="12">
    <location>
        <begin position="311"/>
        <end position="327"/>
    </location>
</feature>